<comment type="caution">
    <text evidence="9">The sequence shown here is derived from an EMBL/GenBank/DDBJ whole genome shotgun (WGS) entry which is preliminary data.</text>
</comment>
<reference evidence="9 10" key="1">
    <citation type="submission" date="2024-07" db="EMBL/GenBank/DDBJ databases">
        <title>Chromosome-level genome assembly of the water stick insect Ranatra chinensis (Heteroptera: Nepidae).</title>
        <authorList>
            <person name="Liu X."/>
        </authorList>
    </citation>
    <scope>NUCLEOTIDE SEQUENCE [LARGE SCALE GENOMIC DNA]</scope>
    <source>
        <strain evidence="9">Cailab_2021Rc</strain>
        <tissue evidence="9">Muscle</tissue>
    </source>
</reference>
<evidence type="ECO:0000256" key="3">
    <source>
        <dbReference type="ARBA" id="ARBA00022980"/>
    </source>
</evidence>
<dbReference type="InterPro" id="IPR005484">
    <property type="entry name" value="Ribosomal_uL18_bac/plant/anim"/>
</dbReference>
<gene>
    <name evidence="9" type="ORF">AAG570_009979</name>
</gene>
<keyword evidence="5" id="KW-0687">Ribonucleoprotein</keyword>
<dbReference type="InterPro" id="IPR036967">
    <property type="entry name" value="Ribosomal_uS11_sf"/>
</dbReference>
<dbReference type="GO" id="GO:0005743">
    <property type="term" value="C:mitochondrial inner membrane"/>
    <property type="evidence" value="ECO:0007669"/>
    <property type="project" value="UniProtKB-ARBA"/>
</dbReference>
<dbReference type="GO" id="GO:1990904">
    <property type="term" value="C:ribonucleoprotein complex"/>
    <property type="evidence" value="ECO:0007669"/>
    <property type="project" value="UniProtKB-KW"/>
</dbReference>
<keyword evidence="4" id="KW-0496">Mitochondrion</keyword>
<evidence type="ECO:0000313" key="10">
    <source>
        <dbReference type="Proteomes" id="UP001558652"/>
    </source>
</evidence>
<dbReference type="Gene3D" id="3.30.420.80">
    <property type="entry name" value="Ribosomal protein S11"/>
    <property type="match status" value="1"/>
</dbReference>
<comment type="similarity">
    <text evidence="2">Belongs to the universal ribosomal protein uL18 family.</text>
</comment>
<dbReference type="EMBL" id="JBFDAA010000004">
    <property type="protein sequence ID" value="KAL1138291.1"/>
    <property type="molecule type" value="Genomic_DNA"/>
</dbReference>
<evidence type="ECO:0000313" key="9">
    <source>
        <dbReference type="EMBL" id="KAL1138291.1"/>
    </source>
</evidence>
<dbReference type="CDD" id="cd00432">
    <property type="entry name" value="Ribosomal_L18_L5e"/>
    <property type="match status" value="1"/>
</dbReference>
<keyword evidence="10" id="KW-1185">Reference proteome</keyword>
<organism evidence="9 10">
    <name type="scientific">Ranatra chinensis</name>
    <dbReference type="NCBI Taxonomy" id="642074"/>
    <lineage>
        <taxon>Eukaryota</taxon>
        <taxon>Metazoa</taxon>
        <taxon>Ecdysozoa</taxon>
        <taxon>Arthropoda</taxon>
        <taxon>Hexapoda</taxon>
        <taxon>Insecta</taxon>
        <taxon>Pterygota</taxon>
        <taxon>Neoptera</taxon>
        <taxon>Paraneoptera</taxon>
        <taxon>Hemiptera</taxon>
        <taxon>Heteroptera</taxon>
        <taxon>Panheteroptera</taxon>
        <taxon>Nepomorpha</taxon>
        <taxon>Nepidae</taxon>
        <taxon>Ranatrinae</taxon>
        <taxon>Ranatra</taxon>
    </lineage>
</organism>
<dbReference type="InterPro" id="IPR057268">
    <property type="entry name" value="Ribosomal_L18"/>
</dbReference>
<evidence type="ECO:0000256" key="6">
    <source>
        <dbReference type="ARBA" id="ARBA00069051"/>
    </source>
</evidence>
<evidence type="ECO:0000256" key="4">
    <source>
        <dbReference type="ARBA" id="ARBA00023128"/>
    </source>
</evidence>
<dbReference type="PANTHER" id="PTHR12899">
    <property type="entry name" value="39S RIBOSOMAL PROTEIN L18, MITOCHONDRIAL"/>
    <property type="match status" value="1"/>
</dbReference>
<proteinExistence type="inferred from homology"/>
<evidence type="ECO:0000256" key="2">
    <source>
        <dbReference type="ARBA" id="ARBA00007116"/>
    </source>
</evidence>
<dbReference type="GO" id="GO:0005840">
    <property type="term" value="C:ribosome"/>
    <property type="evidence" value="ECO:0007669"/>
    <property type="project" value="UniProtKB-KW"/>
</dbReference>
<dbReference type="AlphaFoldDB" id="A0ABD0YRA0"/>
<evidence type="ECO:0000256" key="5">
    <source>
        <dbReference type="ARBA" id="ARBA00023274"/>
    </source>
</evidence>
<accession>A0ABD0YRA0</accession>
<evidence type="ECO:0000256" key="1">
    <source>
        <dbReference type="ARBA" id="ARBA00004173"/>
    </source>
</evidence>
<name>A0ABD0YRA0_9HEMI</name>
<comment type="subcellular location">
    <subcellularLocation>
        <location evidence="1">Mitochondrion</location>
    </subcellularLocation>
</comment>
<evidence type="ECO:0000256" key="7">
    <source>
        <dbReference type="ARBA" id="ARBA00082661"/>
    </source>
</evidence>
<dbReference type="SUPFAM" id="SSF53137">
    <property type="entry name" value="Translational machinery components"/>
    <property type="match status" value="1"/>
</dbReference>
<keyword evidence="3" id="KW-0689">Ribosomal protein</keyword>
<dbReference type="PANTHER" id="PTHR12899:SF3">
    <property type="entry name" value="LARGE RIBOSOMAL SUBUNIT PROTEIN UL18M"/>
    <property type="match status" value="1"/>
</dbReference>
<feature type="region of interest" description="Disordered" evidence="8">
    <location>
        <begin position="152"/>
        <end position="178"/>
    </location>
</feature>
<dbReference type="FunFam" id="3.30.420.80:FF:000005">
    <property type="entry name" value="39S ribosomal protein L18, mitochondrial"/>
    <property type="match status" value="1"/>
</dbReference>
<evidence type="ECO:0000256" key="8">
    <source>
        <dbReference type="SAM" id="MobiDB-lite"/>
    </source>
</evidence>
<sequence>MQTVLRRCNPLFSFTTPVRLSCSFPSYIYNRNPRNLEKLCIARKPAGYHLERPGKYQFWHSVRLERSSRHITASVIHSGGGSPPVTASTKEWALRRWLYSTNDVGAYSNLGRVLGHRCLATGIQEIHCDLSHDSGHKTQAFIQELEKSGVTLKEPPQYVNPAPSDRERPEKPWLVNEN</sequence>
<dbReference type="Proteomes" id="UP001558652">
    <property type="component" value="Unassembled WGS sequence"/>
</dbReference>
<protein>
    <recommendedName>
        <fullName evidence="6">Large ribosomal subunit protein uL18m</fullName>
    </recommendedName>
    <alternativeName>
        <fullName evidence="7">39S ribosomal protein L18, mitochondrial</fullName>
    </alternativeName>
</protein>